<evidence type="ECO:0000256" key="7">
    <source>
        <dbReference type="ARBA" id="ARBA00023065"/>
    </source>
</evidence>
<comment type="similarity">
    <text evidence="2 9">Belongs to the V-ATPase 116 kDa subunit family.</text>
</comment>
<evidence type="ECO:0000256" key="1">
    <source>
        <dbReference type="ARBA" id="ARBA00004141"/>
    </source>
</evidence>
<evidence type="ECO:0000313" key="12">
    <source>
        <dbReference type="EMBL" id="CAI2384344.1"/>
    </source>
</evidence>
<dbReference type="GO" id="GO:0000220">
    <property type="term" value="C:vacuolar proton-transporting V-type ATPase, V0 domain"/>
    <property type="evidence" value="ECO:0007669"/>
    <property type="project" value="InterPro"/>
</dbReference>
<feature type="compositionally biased region" description="Basic and acidic residues" evidence="11">
    <location>
        <begin position="170"/>
        <end position="185"/>
    </location>
</feature>
<evidence type="ECO:0000256" key="10">
    <source>
        <dbReference type="SAM" id="Coils"/>
    </source>
</evidence>
<accession>A0AAD1Y4D8</accession>
<evidence type="ECO:0000256" key="8">
    <source>
        <dbReference type="ARBA" id="ARBA00023136"/>
    </source>
</evidence>
<reference evidence="12" key="1">
    <citation type="submission" date="2023-07" db="EMBL/GenBank/DDBJ databases">
        <authorList>
            <consortium name="AG Swart"/>
            <person name="Singh M."/>
            <person name="Singh A."/>
            <person name="Seah K."/>
            <person name="Emmerich C."/>
        </authorList>
    </citation>
    <scope>NUCLEOTIDE SEQUENCE</scope>
    <source>
        <strain evidence="12">DP1</strain>
    </source>
</reference>
<evidence type="ECO:0000256" key="4">
    <source>
        <dbReference type="ARBA" id="ARBA00022692"/>
    </source>
</evidence>
<dbReference type="InterPro" id="IPR002490">
    <property type="entry name" value="V-ATPase_116kDa_su"/>
</dbReference>
<protein>
    <recommendedName>
        <fullName evidence="9">V-type proton ATPase subunit a</fullName>
    </recommendedName>
</protein>
<evidence type="ECO:0000313" key="13">
    <source>
        <dbReference type="Proteomes" id="UP001295684"/>
    </source>
</evidence>
<keyword evidence="6 9" id="KW-1133">Transmembrane helix</keyword>
<comment type="caution">
    <text evidence="12">The sequence shown here is derived from an EMBL/GenBank/DDBJ whole genome shotgun (WGS) entry which is preliminary data.</text>
</comment>
<dbReference type="PANTHER" id="PTHR11629:SF63">
    <property type="entry name" value="V-TYPE PROTON ATPASE SUBUNIT A"/>
    <property type="match status" value="1"/>
</dbReference>
<feature type="transmembrane region" description="Helical" evidence="9">
    <location>
        <begin position="559"/>
        <end position="580"/>
    </location>
</feature>
<dbReference type="AlphaFoldDB" id="A0AAD1Y4D8"/>
<keyword evidence="10" id="KW-0175">Coiled coil</keyword>
<keyword evidence="7 9" id="KW-0406">Ion transport</keyword>
<name>A0AAD1Y4D8_EUPCR</name>
<feature type="transmembrane region" description="Helical" evidence="9">
    <location>
        <begin position="627"/>
        <end position="647"/>
    </location>
</feature>
<feature type="transmembrane region" description="Helical" evidence="9">
    <location>
        <begin position="659"/>
        <end position="680"/>
    </location>
</feature>
<dbReference type="EMBL" id="CAMPGE010026669">
    <property type="protein sequence ID" value="CAI2384344.1"/>
    <property type="molecule type" value="Genomic_DNA"/>
</dbReference>
<dbReference type="Proteomes" id="UP001295684">
    <property type="component" value="Unassembled WGS sequence"/>
</dbReference>
<keyword evidence="5 9" id="KW-0375">Hydrogen ion transport</keyword>
<sequence>MGIFRSEDMNLIKCVMSKDSAFDIMEAFGELGVADFIDLNKHEQVYDLPFTKQIRRCNDIIRKIDFLIEVCQSHGIEQRSLSSMADFEEAKEALREEFKTSKYAVFDKIEKECEEKESFINDQTKNIKDMWHNYNYLREYCEVLKKVSTFLLNSPNNVRISRFSNCGSDPEDRKKSDDNFFKVDSESSNEEISPEGYQAQNKILNLSYLAGIVERDEVERMKKIVFRASRGNALIHSMPIDIEIKEYLGQSKLKDVYIITFQEGETLRAKLERVCDSFNTDHYQVPNDDIRNKIEHIKDKIKETEYLINTTNNEMRAYLCKVCKLKETYLVNSGISRLMLYKLISEYDKAVYLNLNKLVPKTSLFQGYFWSARGSGEILQKLDHEECYLTEIQFEDSMNHKIPPPTFFRTNAFLDPFQEIVNTYGIPCYKEANPALFTIVTFPFLFGVMFGDIGHGTILLLFGAILCLFSGSLENTALKDMVNVRYLILLLGFFATFCGWIYNDFMSIPVELYDSCYTINSKTTEVALKQDCVYPIGIDPSWYLGKNELTFANSLKMKLSVIFGIAQMSLGIFLKASNAVYFKKKLELYFEFIPQITLLWCIFGYMITLIIVKWLSPYPDSSQAPAIIAYMIEMFLNFGAISGNAIIHSQGINEALHVLLLMVSLICIPTMLCVKPYLLWRDMKKSHHEPGEIEMQEFSRAKKNQYHRFEEEEDKQIGIPGQEKEEIAGFGKRAHEQADDFGHQESDALKERLYTSVADIMGEDNHAISEIAIHQLIETIEFVLGTISNTASYLRLWALSLAHSQLAAVFFEKVLEESFVMASPIGLFLLFPLFATATIGVLMCMDAMECFLHTLRLHWVEFQNKFFKGTGYKFKGFSLSDELQMRNN</sequence>
<dbReference type="GO" id="GO:0046961">
    <property type="term" value="F:proton-transporting ATPase activity, rotational mechanism"/>
    <property type="evidence" value="ECO:0007669"/>
    <property type="project" value="InterPro"/>
</dbReference>
<evidence type="ECO:0000256" key="11">
    <source>
        <dbReference type="SAM" id="MobiDB-lite"/>
    </source>
</evidence>
<dbReference type="GO" id="GO:0051117">
    <property type="term" value="F:ATPase binding"/>
    <property type="evidence" value="ECO:0007669"/>
    <property type="project" value="TreeGrafter"/>
</dbReference>
<evidence type="ECO:0000256" key="3">
    <source>
        <dbReference type="ARBA" id="ARBA00022448"/>
    </source>
</evidence>
<feature type="region of interest" description="Disordered" evidence="11">
    <location>
        <begin position="166"/>
        <end position="194"/>
    </location>
</feature>
<keyword evidence="13" id="KW-1185">Reference proteome</keyword>
<proteinExistence type="inferred from homology"/>
<evidence type="ECO:0000256" key="5">
    <source>
        <dbReference type="ARBA" id="ARBA00022781"/>
    </source>
</evidence>
<dbReference type="Pfam" id="PF01496">
    <property type="entry name" value="V_ATPase_I"/>
    <property type="match status" value="1"/>
</dbReference>
<dbReference type="GO" id="GO:0007035">
    <property type="term" value="P:vacuolar acidification"/>
    <property type="evidence" value="ECO:0007669"/>
    <property type="project" value="TreeGrafter"/>
</dbReference>
<feature type="transmembrane region" description="Helical" evidence="9">
    <location>
        <begin position="823"/>
        <end position="845"/>
    </location>
</feature>
<dbReference type="PIRSF" id="PIRSF001293">
    <property type="entry name" value="ATP6V0A1"/>
    <property type="match status" value="1"/>
</dbReference>
<feature type="coiled-coil region" evidence="10">
    <location>
        <begin position="287"/>
        <end position="314"/>
    </location>
</feature>
<evidence type="ECO:0000256" key="2">
    <source>
        <dbReference type="ARBA" id="ARBA00009904"/>
    </source>
</evidence>
<comment type="function">
    <text evidence="9">Essential component of the vacuolar proton pump (V-ATPase), a multimeric enzyme that catalyzes the translocation of protons across the membranes. Required for assembly and activity of the V-ATPase.</text>
</comment>
<feature type="transmembrane region" description="Helical" evidence="9">
    <location>
        <begin position="458"/>
        <end position="478"/>
    </location>
</feature>
<evidence type="ECO:0000256" key="9">
    <source>
        <dbReference type="RuleBase" id="RU361189"/>
    </source>
</evidence>
<feature type="transmembrane region" description="Helical" evidence="9">
    <location>
        <begin position="592"/>
        <end position="615"/>
    </location>
</feature>
<evidence type="ECO:0000256" key="6">
    <source>
        <dbReference type="ARBA" id="ARBA00022989"/>
    </source>
</evidence>
<comment type="subcellular location">
    <subcellularLocation>
        <location evidence="1">Membrane</location>
        <topology evidence="1">Multi-pass membrane protein</topology>
    </subcellularLocation>
</comment>
<keyword evidence="8 9" id="KW-0472">Membrane</keyword>
<feature type="transmembrane region" description="Helical" evidence="9">
    <location>
        <begin position="484"/>
        <end position="502"/>
    </location>
</feature>
<organism evidence="12 13">
    <name type="scientific">Euplotes crassus</name>
    <dbReference type="NCBI Taxonomy" id="5936"/>
    <lineage>
        <taxon>Eukaryota</taxon>
        <taxon>Sar</taxon>
        <taxon>Alveolata</taxon>
        <taxon>Ciliophora</taxon>
        <taxon>Intramacronucleata</taxon>
        <taxon>Spirotrichea</taxon>
        <taxon>Hypotrichia</taxon>
        <taxon>Euplotida</taxon>
        <taxon>Euplotidae</taxon>
        <taxon>Moneuplotes</taxon>
    </lineage>
</organism>
<gene>
    <name evidence="12" type="ORF">ECRASSUSDP1_LOCUS25869</name>
</gene>
<dbReference type="InterPro" id="IPR026028">
    <property type="entry name" value="V-type_ATPase_116kDa_su_euka"/>
</dbReference>
<dbReference type="PANTHER" id="PTHR11629">
    <property type="entry name" value="VACUOLAR PROTON ATPASES"/>
    <property type="match status" value="1"/>
</dbReference>
<keyword evidence="4 9" id="KW-0812">Transmembrane</keyword>
<keyword evidence="3 9" id="KW-0813">Transport</keyword>